<dbReference type="EMBL" id="CP032489">
    <property type="protein sequence ID" value="AYD49158.1"/>
    <property type="molecule type" value="Genomic_DNA"/>
</dbReference>
<reference evidence="1 2" key="1">
    <citation type="submission" date="2018-09" db="EMBL/GenBank/DDBJ databases">
        <title>Arachidicoccus sp. nov., a bacterium isolated from soil.</title>
        <authorList>
            <person name="Weon H.-Y."/>
            <person name="Kwon S.-W."/>
            <person name="Lee S.A."/>
        </authorList>
    </citation>
    <scope>NUCLEOTIDE SEQUENCE [LARGE SCALE GENOMIC DNA]</scope>
    <source>
        <strain evidence="1 2">KIS59-12</strain>
    </source>
</reference>
<evidence type="ECO:0000313" key="2">
    <source>
        <dbReference type="Proteomes" id="UP000266118"/>
    </source>
</evidence>
<sequence length="61" mass="7102">MGIIITAKKSRNKQKVWYTFEWGKESDQRKAAGIFTYVKPKDAIQKNFNKEALAILENKKV</sequence>
<proteinExistence type="predicted"/>
<dbReference type="AlphaFoldDB" id="A0A386HT50"/>
<organism evidence="1 2">
    <name type="scientific">Arachidicoccus soli</name>
    <dbReference type="NCBI Taxonomy" id="2341117"/>
    <lineage>
        <taxon>Bacteria</taxon>
        <taxon>Pseudomonadati</taxon>
        <taxon>Bacteroidota</taxon>
        <taxon>Chitinophagia</taxon>
        <taxon>Chitinophagales</taxon>
        <taxon>Chitinophagaceae</taxon>
        <taxon>Arachidicoccus</taxon>
    </lineage>
</organism>
<dbReference type="Proteomes" id="UP000266118">
    <property type="component" value="Chromosome"/>
</dbReference>
<name>A0A386HT50_9BACT</name>
<gene>
    <name evidence="1" type="ORF">D6B99_16925</name>
</gene>
<dbReference type="KEGG" id="ark:D6B99_16925"/>
<evidence type="ECO:0000313" key="1">
    <source>
        <dbReference type="EMBL" id="AYD49158.1"/>
    </source>
</evidence>
<keyword evidence="2" id="KW-1185">Reference proteome</keyword>
<dbReference type="RefSeq" id="WP_119990618.1">
    <property type="nucleotide sequence ID" value="NZ_CP032489.1"/>
</dbReference>
<dbReference type="OrthoDB" id="660902at2"/>
<accession>A0A386HT50</accession>
<protein>
    <submittedName>
        <fullName evidence="1">Uncharacterized protein</fullName>
    </submittedName>
</protein>